<sequence length="58" mass="6912">FTGELNKITNFGYLIFEKYHQEQEKKLVIYALRLLTLWKKLKKLESIIDLIIELLTTG</sequence>
<name>A0A9N9PD55_9GLOM</name>
<protein>
    <submittedName>
        <fullName evidence="1">4720_t:CDS:1</fullName>
    </submittedName>
</protein>
<accession>A0A9N9PD55</accession>
<gene>
    <name evidence="1" type="ORF">RFULGI_LOCUS18692</name>
</gene>
<proteinExistence type="predicted"/>
<dbReference type="AlphaFoldDB" id="A0A9N9PD55"/>
<organism evidence="1 2">
    <name type="scientific">Racocetra fulgida</name>
    <dbReference type="NCBI Taxonomy" id="60492"/>
    <lineage>
        <taxon>Eukaryota</taxon>
        <taxon>Fungi</taxon>
        <taxon>Fungi incertae sedis</taxon>
        <taxon>Mucoromycota</taxon>
        <taxon>Glomeromycotina</taxon>
        <taxon>Glomeromycetes</taxon>
        <taxon>Diversisporales</taxon>
        <taxon>Gigasporaceae</taxon>
        <taxon>Racocetra</taxon>
    </lineage>
</organism>
<reference evidence="1" key="1">
    <citation type="submission" date="2021-06" db="EMBL/GenBank/DDBJ databases">
        <authorList>
            <person name="Kallberg Y."/>
            <person name="Tangrot J."/>
            <person name="Rosling A."/>
        </authorList>
    </citation>
    <scope>NUCLEOTIDE SEQUENCE</scope>
    <source>
        <strain evidence="1">IN212</strain>
    </source>
</reference>
<dbReference type="EMBL" id="CAJVPZ010084084">
    <property type="protein sequence ID" value="CAG8810432.1"/>
    <property type="molecule type" value="Genomic_DNA"/>
</dbReference>
<evidence type="ECO:0000313" key="2">
    <source>
        <dbReference type="Proteomes" id="UP000789396"/>
    </source>
</evidence>
<evidence type="ECO:0000313" key="1">
    <source>
        <dbReference type="EMBL" id="CAG8810432.1"/>
    </source>
</evidence>
<dbReference type="Proteomes" id="UP000789396">
    <property type="component" value="Unassembled WGS sequence"/>
</dbReference>
<comment type="caution">
    <text evidence="1">The sequence shown here is derived from an EMBL/GenBank/DDBJ whole genome shotgun (WGS) entry which is preliminary data.</text>
</comment>
<keyword evidence="2" id="KW-1185">Reference proteome</keyword>
<feature type="non-terminal residue" evidence="1">
    <location>
        <position position="1"/>
    </location>
</feature>